<protein>
    <submittedName>
        <fullName evidence="2">DUF1351 domain-containing protein</fullName>
    </submittedName>
</protein>
<dbReference type="Proteomes" id="UP000734271">
    <property type="component" value="Unassembled WGS sequence"/>
</dbReference>
<proteinExistence type="predicted"/>
<name>A0ABS7SYN6_9FIRM</name>
<dbReference type="InterPro" id="IPR009785">
    <property type="entry name" value="Prophage_Lj928_Orf309"/>
</dbReference>
<dbReference type="RefSeq" id="WP_223418923.1">
    <property type="nucleotide sequence ID" value="NZ_JAIPME010000002.1"/>
</dbReference>
<gene>
    <name evidence="2" type="ORF">K8P03_04965</name>
</gene>
<evidence type="ECO:0000313" key="3">
    <source>
        <dbReference type="Proteomes" id="UP000734271"/>
    </source>
</evidence>
<organism evidence="2 3">
    <name type="scientific">Anaerococcus murdochii</name>
    <dbReference type="NCBI Taxonomy" id="411577"/>
    <lineage>
        <taxon>Bacteria</taxon>
        <taxon>Bacillati</taxon>
        <taxon>Bacillota</taxon>
        <taxon>Tissierellia</taxon>
        <taxon>Tissierellales</taxon>
        <taxon>Peptoniphilaceae</taxon>
        <taxon>Anaerococcus</taxon>
    </lineage>
</organism>
<comment type="caution">
    <text evidence="2">The sequence shown here is derived from an EMBL/GenBank/DDBJ whole genome shotgun (WGS) entry which is preliminary data.</text>
</comment>
<reference evidence="2 3" key="1">
    <citation type="submission" date="2021-08" db="EMBL/GenBank/DDBJ databases">
        <title>FDA dAtabase for Regulatory Grade micrObial Sequences (FDA-ARGOS): Supporting development and validation of Infectious Disease Dx tests.</title>
        <authorList>
            <person name="Sproer C."/>
            <person name="Gronow S."/>
            <person name="Severitt S."/>
            <person name="Schroder I."/>
            <person name="Tallon L."/>
            <person name="Sadzewicz L."/>
            <person name="Zhao X."/>
            <person name="Boylan J."/>
            <person name="Ott S."/>
            <person name="Bowen H."/>
            <person name="Vavikolanu K."/>
            <person name="Hazen T."/>
            <person name="Aluvathingal J."/>
            <person name="Nadendla S."/>
            <person name="Lowell S."/>
            <person name="Myers T."/>
            <person name="Yan Y."/>
            <person name="Sichtig H."/>
        </authorList>
    </citation>
    <scope>NUCLEOTIDE SEQUENCE [LARGE SCALE GENOMIC DNA]</scope>
    <source>
        <strain evidence="2 3">FDAARGOS_1460</strain>
    </source>
</reference>
<evidence type="ECO:0000313" key="2">
    <source>
        <dbReference type="EMBL" id="MBZ2386648.1"/>
    </source>
</evidence>
<sequence>MELVTVNNVRVDYRPGAIIFDGYEELLDQAKEIANYLSGIEVTPDNLKENKKILAKVNKSVKELNDRRIAIKKEINKPYDEFAEKIKEIEKVVKSADEIVRFQVRQLEEQERIDKEKKLEEIWNKRIGQYDYAKLFKFDQFVEARHLNKTSTIKSVEEEMVNFLEKAERDIALLTDYENGKSLINSYLEIKDFATVIAMDKKEKERIAEQEKMLDGVEVKKEKTYVFTIRSSKDAKLAEMLLRDNDIKFEMMER</sequence>
<keyword evidence="3" id="KW-1185">Reference proteome</keyword>
<evidence type="ECO:0000256" key="1">
    <source>
        <dbReference type="SAM" id="Coils"/>
    </source>
</evidence>
<dbReference type="EMBL" id="JAIPME010000002">
    <property type="protein sequence ID" value="MBZ2386648.1"/>
    <property type="molecule type" value="Genomic_DNA"/>
</dbReference>
<feature type="coiled-coil region" evidence="1">
    <location>
        <begin position="47"/>
        <end position="74"/>
    </location>
</feature>
<accession>A0ABS7SYN6</accession>
<dbReference type="Pfam" id="PF07083">
    <property type="entry name" value="DUF1351"/>
    <property type="match status" value="1"/>
</dbReference>
<keyword evidence="1" id="KW-0175">Coiled coil</keyword>